<name>A0A1H6CTX5_9ACTN</name>
<dbReference type="AlphaFoldDB" id="A0A1H6CTX5"/>
<reference evidence="1 2" key="1">
    <citation type="submission" date="2016-10" db="EMBL/GenBank/DDBJ databases">
        <authorList>
            <person name="de Groot N.N."/>
        </authorList>
    </citation>
    <scope>NUCLEOTIDE SEQUENCE [LARGE SCALE GENOMIC DNA]</scope>
    <source>
        <strain evidence="1 2">CGMCC 4.2023</strain>
    </source>
</reference>
<accession>A0A1H6CTX5</accession>
<sequence>MRCLYPLAAVGEVADDVRAADTANEANRAPDGVGWTDVHVIASPEHDYAEAGLRLDQADAALSPILPRVRRFAATASAGFRPDAHDPYGTHEDEAHCYGLDATCFLKLEAGGSLVRQVWFHVETLDAERLAQLREAIVALDQLVPSIIADYWLNSTGVVRDGDFLDRYLRALSNGD</sequence>
<protein>
    <submittedName>
        <fullName evidence="1">Uncharacterized protein</fullName>
    </submittedName>
</protein>
<proteinExistence type="predicted"/>
<gene>
    <name evidence="1" type="ORF">SAMN05216223_11054</name>
</gene>
<evidence type="ECO:0000313" key="2">
    <source>
        <dbReference type="Proteomes" id="UP000236754"/>
    </source>
</evidence>
<organism evidence="1 2">
    <name type="scientific">Actinacidiphila yanglinensis</name>
    <dbReference type="NCBI Taxonomy" id="310779"/>
    <lineage>
        <taxon>Bacteria</taxon>
        <taxon>Bacillati</taxon>
        <taxon>Actinomycetota</taxon>
        <taxon>Actinomycetes</taxon>
        <taxon>Kitasatosporales</taxon>
        <taxon>Streptomycetaceae</taxon>
        <taxon>Actinacidiphila</taxon>
    </lineage>
</organism>
<dbReference type="Proteomes" id="UP000236754">
    <property type="component" value="Unassembled WGS sequence"/>
</dbReference>
<dbReference type="EMBL" id="FNVU01000010">
    <property type="protein sequence ID" value="SEG76133.1"/>
    <property type="molecule type" value="Genomic_DNA"/>
</dbReference>
<evidence type="ECO:0000313" key="1">
    <source>
        <dbReference type="EMBL" id="SEG76133.1"/>
    </source>
</evidence>
<keyword evidence="2" id="KW-1185">Reference proteome</keyword>